<dbReference type="InterPro" id="IPR043864">
    <property type="entry name" value="Omp85-like_dom"/>
</dbReference>
<keyword evidence="3 4" id="KW-0443">Lipid metabolism</keyword>
<dbReference type="CDD" id="cd07205">
    <property type="entry name" value="Pat_PNPLA6_PNPLA7_NTE1_like"/>
    <property type="match status" value="1"/>
</dbReference>
<reference evidence="6 8" key="2">
    <citation type="submission" date="2014-07" db="EMBL/GenBank/DDBJ databases">
        <title>Porphyromonadaceae bacterium OUH 334697 = ATCC BAA-2682 = DSM 28341 draft genome.</title>
        <authorList>
            <person name="Sydenham T.V."/>
            <person name="Hasman H."/>
            <person name="Justesen U.S."/>
        </authorList>
    </citation>
    <scope>NUCLEOTIDE SEQUENCE [LARGE SCALE GENOMIC DNA]</scope>
    <source>
        <strain evidence="6 8">OUH 334697</strain>
    </source>
</reference>
<dbReference type="Pfam" id="PF01734">
    <property type="entry name" value="Patatin"/>
    <property type="match status" value="1"/>
</dbReference>
<evidence type="ECO:0000256" key="1">
    <source>
        <dbReference type="ARBA" id="ARBA00022801"/>
    </source>
</evidence>
<keyword evidence="1 4" id="KW-0378">Hydrolase</keyword>
<dbReference type="GO" id="GO:0016787">
    <property type="term" value="F:hydrolase activity"/>
    <property type="evidence" value="ECO:0007669"/>
    <property type="project" value="UniProtKB-UniRule"/>
</dbReference>
<evidence type="ECO:0000256" key="4">
    <source>
        <dbReference type="PROSITE-ProRule" id="PRU01161"/>
    </source>
</evidence>
<dbReference type="RefSeq" id="WP_041503830.1">
    <property type="nucleotide sequence ID" value="NZ_JPIT01000031.1"/>
</dbReference>
<organism evidence="7 9">
    <name type="scientific">Sanguibacteroides justesenii</name>
    <dbReference type="NCBI Taxonomy" id="1547597"/>
    <lineage>
        <taxon>Bacteria</taxon>
        <taxon>Pseudomonadati</taxon>
        <taxon>Bacteroidota</taxon>
        <taxon>Bacteroidia</taxon>
        <taxon>Bacteroidales</taxon>
        <taxon>Porphyromonadaceae</taxon>
        <taxon>Sanguibacteroides</taxon>
    </lineage>
</organism>
<sequence length="729" mass="82558">MRRLLLLLIVFFVVMDGNAQRKKVGLVLSGGGAKGVAHIGVLKVLEEAGIPIDYIAGTSMGAIVGALYAIGYDAHIMDSLVRKQDWIFLLSDKVYRYNLPFSEKEVNEKYLISIPINNNREIKMPSGFISGQNIYNLFSDLTIGYHDSLNFDRLPIPFACVASNLVDGKEVVLDRGSLPLSMRASMAIPGVFAPVLKNGMVLVDGGISNNFPADLAKQMGADILIGVDVQAELRDAEGLESVTGIIDQMTSFLGIQKYEENKKLLNVYIKPDVAPYSAASFSREAIDTLIMRGERVARSQWDELIALKKEIGIGEEAKEEKEIENKLLESDTIWVNRIVIKGIDERDEKWLKRKIRLKNYTRITTCDIHQAIAELYGTGAFAHVSYRITDAPNYNLELILKEKSMSSLNLGFRFDTEEMAAILLNTTISHRTLRGSRLSLTGRLSKNPYVQLDYSLGNTFLRRFNISYMFKYNDLNIYVKGKKADNITYTFHRGDLSISDIYFKNLKFQLGLRYEYFDYDAFLYADREHNINVEPEGFFIYYGLAHVETFDKRYYPTRGSSLKVDYSFYTDNFVNYNGGTPFSALGFDFTSVISITRRVKMLPSIYGRILIGKNVAYPYMNAMGGEVAGRYVAQQLPFYGIQNLEQFENSLVVAKLHFRYRLGMNHYVSLIGNYAKQKDNFFDILSGDDIWGGGAGYSYDSIVGPIDVTFSLSNWTKKLGFYFSLGYYF</sequence>
<evidence type="ECO:0000313" key="9">
    <source>
        <dbReference type="Proteomes" id="UP000031980"/>
    </source>
</evidence>
<feature type="short sequence motif" description="GXGXXG" evidence="4">
    <location>
        <begin position="30"/>
        <end position="35"/>
    </location>
</feature>
<proteinExistence type="predicted"/>
<dbReference type="AlphaFoldDB" id="A0A0C3RG06"/>
<dbReference type="SUPFAM" id="SSF52151">
    <property type="entry name" value="FabD/lysophospholipase-like"/>
    <property type="match status" value="1"/>
</dbReference>
<evidence type="ECO:0000259" key="5">
    <source>
        <dbReference type="PROSITE" id="PS51635"/>
    </source>
</evidence>
<evidence type="ECO:0000313" key="7">
    <source>
        <dbReference type="EMBL" id="KIO45796.1"/>
    </source>
</evidence>
<reference evidence="7 9" key="1">
    <citation type="submission" date="2014-07" db="EMBL/GenBank/DDBJ databases">
        <title>Porphyromonadaceae bacterium OUH 308042 = ATCC BAA-2681 = DSM 28342 draft genome.</title>
        <authorList>
            <person name="Sydenham T.V."/>
            <person name="Hasman H."/>
            <person name="Justensen U.S."/>
        </authorList>
    </citation>
    <scope>NUCLEOTIDE SEQUENCE [LARGE SCALE GENOMIC DNA]</scope>
    <source>
        <strain evidence="7 9">OUH 308042</strain>
    </source>
</reference>
<keyword evidence="9" id="KW-1185">Reference proteome</keyword>
<accession>A0A0C3RG06</accession>
<dbReference type="InterPro" id="IPR002641">
    <property type="entry name" value="PNPLA_dom"/>
</dbReference>
<evidence type="ECO:0000313" key="8">
    <source>
        <dbReference type="Proteomes" id="UP000031937"/>
    </source>
</evidence>
<dbReference type="Gene3D" id="3.40.1090.10">
    <property type="entry name" value="Cytosolic phospholipase A2 catalytic domain"/>
    <property type="match status" value="2"/>
</dbReference>
<dbReference type="OrthoDB" id="9770965at2"/>
<feature type="short sequence motif" description="DGA/G" evidence="4">
    <location>
        <begin position="204"/>
        <end position="206"/>
    </location>
</feature>
<dbReference type="InterPro" id="IPR016035">
    <property type="entry name" value="Acyl_Trfase/lysoPLipase"/>
</dbReference>
<comment type="caution">
    <text evidence="7">The sequence shown here is derived from an EMBL/GenBank/DDBJ whole genome shotgun (WGS) entry which is preliminary data.</text>
</comment>
<feature type="domain" description="PNPLA" evidence="5">
    <location>
        <begin position="26"/>
        <end position="217"/>
    </location>
</feature>
<dbReference type="PROSITE" id="PS51635">
    <property type="entry name" value="PNPLA"/>
    <property type="match status" value="1"/>
</dbReference>
<dbReference type="Proteomes" id="UP000031937">
    <property type="component" value="Unassembled WGS sequence"/>
</dbReference>
<feature type="short sequence motif" description="GXSXG" evidence="4">
    <location>
        <begin position="57"/>
        <end position="61"/>
    </location>
</feature>
<evidence type="ECO:0000256" key="3">
    <source>
        <dbReference type="ARBA" id="ARBA00023098"/>
    </source>
</evidence>
<dbReference type="InterPro" id="IPR050301">
    <property type="entry name" value="NTE"/>
</dbReference>
<dbReference type="PANTHER" id="PTHR14226">
    <property type="entry name" value="NEUROPATHY TARGET ESTERASE/SWISS CHEESE D.MELANOGASTER"/>
    <property type="match status" value="1"/>
</dbReference>
<keyword evidence="2 4" id="KW-0442">Lipid degradation</keyword>
<evidence type="ECO:0000256" key="2">
    <source>
        <dbReference type="ARBA" id="ARBA00022963"/>
    </source>
</evidence>
<name>A0A0C3RG06_9PORP</name>
<feature type="active site" description="Nucleophile" evidence="4">
    <location>
        <position position="59"/>
    </location>
</feature>
<dbReference type="Pfam" id="PF19143">
    <property type="entry name" value="Omp85_2"/>
    <property type="match status" value="1"/>
</dbReference>
<dbReference type="GO" id="GO:0016042">
    <property type="term" value="P:lipid catabolic process"/>
    <property type="evidence" value="ECO:0007669"/>
    <property type="project" value="UniProtKB-UniRule"/>
</dbReference>
<gene>
    <name evidence="7" type="ORF">BA92_04905</name>
    <name evidence="6" type="ORF">IE90_10965</name>
</gene>
<feature type="active site" description="Proton acceptor" evidence="4">
    <location>
        <position position="204"/>
    </location>
</feature>
<protein>
    <submittedName>
        <fullName evidence="7">Patatin</fullName>
    </submittedName>
</protein>
<evidence type="ECO:0000313" key="6">
    <source>
        <dbReference type="EMBL" id="KIO43632.1"/>
    </source>
</evidence>
<dbReference type="Gene3D" id="3.10.20.310">
    <property type="entry name" value="membrane protein fhac"/>
    <property type="match status" value="1"/>
</dbReference>
<dbReference type="PANTHER" id="PTHR14226:SF76">
    <property type="entry name" value="NTE FAMILY PROTEIN RSSA"/>
    <property type="match status" value="1"/>
</dbReference>
<dbReference type="Proteomes" id="UP000031980">
    <property type="component" value="Unassembled WGS sequence"/>
</dbReference>
<dbReference type="EMBL" id="JPIU01000037">
    <property type="protein sequence ID" value="KIO45796.1"/>
    <property type="molecule type" value="Genomic_DNA"/>
</dbReference>
<dbReference type="EMBL" id="JPIT01000031">
    <property type="protein sequence ID" value="KIO43632.1"/>
    <property type="molecule type" value="Genomic_DNA"/>
</dbReference>